<protein>
    <submittedName>
        <fullName evidence="1">Uncharacterized protein</fullName>
    </submittedName>
</protein>
<dbReference type="Proteomes" id="UP000799423">
    <property type="component" value="Unassembled WGS sequence"/>
</dbReference>
<evidence type="ECO:0000313" key="1">
    <source>
        <dbReference type="EMBL" id="KAF2846375.1"/>
    </source>
</evidence>
<accession>A0A6A7AW51</accession>
<reference evidence="1" key="1">
    <citation type="submission" date="2020-01" db="EMBL/GenBank/DDBJ databases">
        <authorList>
            <consortium name="DOE Joint Genome Institute"/>
            <person name="Haridas S."/>
            <person name="Albert R."/>
            <person name="Binder M."/>
            <person name="Bloem J."/>
            <person name="Labutti K."/>
            <person name="Salamov A."/>
            <person name="Andreopoulos B."/>
            <person name="Baker S.E."/>
            <person name="Barry K."/>
            <person name="Bills G."/>
            <person name="Bluhm B.H."/>
            <person name="Cannon C."/>
            <person name="Castanera R."/>
            <person name="Culley D.E."/>
            <person name="Daum C."/>
            <person name="Ezra D."/>
            <person name="Gonzalez J.B."/>
            <person name="Henrissat B."/>
            <person name="Kuo A."/>
            <person name="Liang C."/>
            <person name="Lipzen A."/>
            <person name="Lutzoni F."/>
            <person name="Magnuson J."/>
            <person name="Mondo S."/>
            <person name="Nolan M."/>
            <person name="Ohm R."/>
            <person name="Pangilinan J."/>
            <person name="Park H.-J."/>
            <person name="Ramirez L."/>
            <person name="Alfaro M."/>
            <person name="Sun H."/>
            <person name="Tritt A."/>
            <person name="Yoshinaga Y."/>
            <person name="Zwiers L.-H."/>
            <person name="Turgeon B.G."/>
            <person name="Goodwin S.B."/>
            <person name="Spatafora J.W."/>
            <person name="Crous P.W."/>
            <person name="Grigoriev I.V."/>
        </authorList>
    </citation>
    <scope>NUCLEOTIDE SEQUENCE</scope>
    <source>
        <strain evidence="1">IPT5</strain>
    </source>
</reference>
<dbReference type="OrthoDB" id="2422134at2759"/>
<dbReference type="Pfam" id="PF12296">
    <property type="entry name" value="HsbA"/>
    <property type="match status" value="1"/>
</dbReference>
<evidence type="ECO:0000313" key="2">
    <source>
        <dbReference type="Proteomes" id="UP000799423"/>
    </source>
</evidence>
<name>A0A6A7AW51_9PLEO</name>
<dbReference type="InterPro" id="IPR021054">
    <property type="entry name" value="Cell_wall_mannoprotein_1"/>
</dbReference>
<gene>
    <name evidence="1" type="ORF">T440DRAFT_405923</name>
</gene>
<organism evidence="1 2">
    <name type="scientific">Plenodomus tracheiphilus IPT5</name>
    <dbReference type="NCBI Taxonomy" id="1408161"/>
    <lineage>
        <taxon>Eukaryota</taxon>
        <taxon>Fungi</taxon>
        <taxon>Dikarya</taxon>
        <taxon>Ascomycota</taxon>
        <taxon>Pezizomycotina</taxon>
        <taxon>Dothideomycetes</taxon>
        <taxon>Pleosporomycetidae</taxon>
        <taxon>Pleosporales</taxon>
        <taxon>Pleosporineae</taxon>
        <taxon>Leptosphaeriaceae</taxon>
        <taxon>Plenodomus</taxon>
    </lineage>
</organism>
<keyword evidence="2" id="KW-1185">Reference proteome</keyword>
<proteinExistence type="predicted"/>
<sequence length="175" mass="18706">PYPSLNKTSPLLPRPDPTSLAPKLLATITELSSTATDLTTAVYTCSGSYLHLLPEAFAVVRADTKVNTTISKEALITKDSSIFSADDNSQTVQALVHQIGPIQSSLEALKGKYREIMKTLLSLIVSLALKMLHSHTDSLLSALEEKVTSNNIALLGLGKTILDGVFHDAVALYSA</sequence>
<feature type="non-terminal residue" evidence="1">
    <location>
        <position position="1"/>
    </location>
</feature>
<dbReference type="EMBL" id="MU006336">
    <property type="protein sequence ID" value="KAF2846375.1"/>
    <property type="molecule type" value="Genomic_DNA"/>
</dbReference>
<dbReference type="AlphaFoldDB" id="A0A6A7AW51"/>